<accession>X0TXP3</accession>
<evidence type="ECO:0000256" key="1">
    <source>
        <dbReference type="SAM" id="Phobius"/>
    </source>
</evidence>
<sequence>MKRIVETYDPQVQRILEMLPGLAAWLVILFPLWGAFFIPRIVAYFTIAFLIFWFYRSFQAAFLGTRGYFKIRRSEKANWHQLYKKDKDKNSLAWEDIKHLIIIPSYNESVEKLSTTLDCLAKQKNIKKDQLTVVLAMEERAADAHQRAKKLTKKFKGKFGKLITTFHPDGIPGEIRGKASNEAWAAKKAKKILVDKEGHDIKNFTITSCDADACFHPKYFSVLTYLFGLNPNRHLRFWQSPIVWHNNFWR</sequence>
<keyword evidence="1" id="KW-0472">Membrane</keyword>
<keyword evidence="1" id="KW-0812">Transmembrane</keyword>
<proteinExistence type="predicted"/>
<dbReference type="PANTHER" id="PTHR36851">
    <property type="entry name" value="UNNAMED PRODUCT"/>
    <property type="match status" value="1"/>
</dbReference>
<evidence type="ECO:0000313" key="2">
    <source>
        <dbReference type="EMBL" id="GAF92902.1"/>
    </source>
</evidence>
<dbReference type="AlphaFoldDB" id="X0TXP3"/>
<dbReference type="EMBL" id="BARS01011710">
    <property type="protein sequence ID" value="GAF92902.1"/>
    <property type="molecule type" value="Genomic_DNA"/>
</dbReference>
<gene>
    <name evidence="2" type="ORF">S01H1_21194</name>
</gene>
<feature type="transmembrane region" description="Helical" evidence="1">
    <location>
        <begin position="21"/>
        <end position="38"/>
    </location>
</feature>
<protein>
    <recommendedName>
        <fullName evidence="3">Glycosyltransferase 2-like domain-containing protein</fullName>
    </recommendedName>
</protein>
<name>X0TXP3_9ZZZZ</name>
<dbReference type="PANTHER" id="PTHR36851:SF1">
    <property type="entry name" value="GLYCO_TRANS_2-LIKE DOMAIN-CONTAINING PROTEIN"/>
    <property type="match status" value="1"/>
</dbReference>
<comment type="caution">
    <text evidence="2">The sequence shown here is derived from an EMBL/GenBank/DDBJ whole genome shotgun (WGS) entry which is preliminary data.</text>
</comment>
<organism evidence="2">
    <name type="scientific">marine sediment metagenome</name>
    <dbReference type="NCBI Taxonomy" id="412755"/>
    <lineage>
        <taxon>unclassified sequences</taxon>
        <taxon>metagenomes</taxon>
        <taxon>ecological metagenomes</taxon>
    </lineage>
</organism>
<feature type="transmembrane region" description="Helical" evidence="1">
    <location>
        <begin position="44"/>
        <end position="64"/>
    </location>
</feature>
<evidence type="ECO:0008006" key="3">
    <source>
        <dbReference type="Google" id="ProtNLM"/>
    </source>
</evidence>
<feature type="non-terminal residue" evidence="2">
    <location>
        <position position="250"/>
    </location>
</feature>
<reference evidence="2" key="1">
    <citation type="journal article" date="2014" name="Front. Microbiol.">
        <title>High frequency of phylogenetically diverse reductive dehalogenase-homologous genes in deep subseafloor sedimentary metagenomes.</title>
        <authorList>
            <person name="Kawai M."/>
            <person name="Futagami T."/>
            <person name="Toyoda A."/>
            <person name="Takaki Y."/>
            <person name="Nishi S."/>
            <person name="Hori S."/>
            <person name="Arai W."/>
            <person name="Tsubouchi T."/>
            <person name="Morono Y."/>
            <person name="Uchiyama I."/>
            <person name="Ito T."/>
            <person name="Fujiyama A."/>
            <person name="Inagaki F."/>
            <person name="Takami H."/>
        </authorList>
    </citation>
    <scope>NUCLEOTIDE SEQUENCE</scope>
    <source>
        <strain evidence="2">Expedition CK06-06</strain>
    </source>
</reference>
<keyword evidence="1" id="KW-1133">Transmembrane helix</keyword>